<name>A0ACB8CKQ1_DERSI</name>
<keyword evidence="2" id="KW-1185">Reference proteome</keyword>
<protein>
    <submittedName>
        <fullName evidence="1">Uncharacterized protein</fullName>
    </submittedName>
</protein>
<accession>A0ACB8CKQ1</accession>
<dbReference type="EMBL" id="CM023475">
    <property type="protein sequence ID" value="KAH7945405.1"/>
    <property type="molecule type" value="Genomic_DNA"/>
</dbReference>
<comment type="caution">
    <text evidence="1">The sequence shown here is derived from an EMBL/GenBank/DDBJ whole genome shotgun (WGS) entry which is preliminary data.</text>
</comment>
<sequence length="356" mass="39903">MVEGDKLRESEEDSEEEGPRTKLTCSDCSFETFVGSSFKRHCTMHARQRLSCHLCDAHYMDQGSLARHLQTHEGGQGALLPCPKCDTHFTRQDTLEQHMMMHAQPEKPFKCSVCKKSFMTYKEMRAHKSGHGIKAPYVCEVCGKGYLQHATLAEHRFSHEEERKFPCMLCGKRFFNPMALKRHERVHTGERPFRCLTCGLNFGIRSNLIAHNRTHTGERPFPCPSETCPQAFSTSSAAKRHFLRIHLKGARKTAKNSGGIGQQTSGDGGDGEDYILGCTDDVGGTEQPAAPTPYICKQCGASFKTHSGRWAHERAHIVVRPFSCLVCPQAFASMHGASRHLRKVHNMTSTARRQAV</sequence>
<dbReference type="Proteomes" id="UP000821865">
    <property type="component" value="Chromosome 6"/>
</dbReference>
<proteinExistence type="predicted"/>
<evidence type="ECO:0000313" key="2">
    <source>
        <dbReference type="Proteomes" id="UP000821865"/>
    </source>
</evidence>
<gene>
    <name evidence="1" type="ORF">HPB49_010713</name>
</gene>
<reference evidence="1" key="1">
    <citation type="submission" date="2020-05" db="EMBL/GenBank/DDBJ databases">
        <title>Large-scale comparative analyses of tick genomes elucidate their genetic diversity and vector capacities.</title>
        <authorList>
            <person name="Jia N."/>
            <person name="Wang J."/>
            <person name="Shi W."/>
            <person name="Du L."/>
            <person name="Sun Y."/>
            <person name="Zhan W."/>
            <person name="Jiang J."/>
            <person name="Wang Q."/>
            <person name="Zhang B."/>
            <person name="Ji P."/>
            <person name="Sakyi L.B."/>
            <person name="Cui X."/>
            <person name="Yuan T."/>
            <person name="Jiang B."/>
            <person name="Yang W."/>
            <person name="Lam T.T.-Y."/>
            <person name="Chang Q."/>
            <person name="Ding S."/>
            <person name="Wang X."/>
            <person name="Zhu J."/>
            <person name="Ruan X."/>
            <person name="Zhao L."/>
            <person name="Wei J."/>
            <person name="Que T."/>
            <person name="Du C."/>
            <person name="Cheng J."/>
            <person name="Dai P."/>
            <person name="Han X."/>
            <person name="Huang E."/>
            <person name="Gao Y."/>
            <person name="Liu J."/>
            <person name="Shao H."/>
            <person name="Ye R."/>
            <person name="Li L."/>
            <person name="Wei W."/>
            <person name="Wang X."/>
            <person name="Wang C."/>
            <person name="Yang T."/>
            <person name="Huo Q."/>
            <person name="Li W."/>
            <person name="Guo W."/>
            <person name="Chen H."/>
            <person name="Zhou L."/>
            <person name="Ni X."/>
            <person name="Tian J."/>
            <person name="Zhou Y."/>
            <person name="Sheng Y."/>
            <person name="Liu T."/>
            <person name="Pan Y."/>
            <person name="Xia L."/>
            <person name="Li J."/>
            <person name="Zhao F."/>
            <person name="Cao W."/>
        </authorList>
    </citation>
    <scope>NUCLEOTIDE SEQUENCE</scope>
    <source>
        <strain evidence="1">Dsil-2018</strain>
    </source>
</reference>
<organism evidence="1 2">
    <name type="scientific">Dermacentor silvarum</name>
    <name type="common">Tick</name>
    <dbReference type="NCBI Taxonomy" id="543639"/>
    <lineage>
        <taxon>Eukaryota</taxon>
        <taxon>Metazoa</taxon>
        <taxon>Ecdysozoa</taxon>
        <taxon>Arthropoda</taxon>
        <taxon>Chelicerata</taxon>
        <taxon>Arachnida</taxon>
        <taxon>Acari</taxon>
        <taxon>Parasitiformes</taxon>
        <taxon>Ixodida</taxon>
        <taxon>Ixodoidea</taxon>
        <taxon>Ixodidae</taxon>
        <taxon>Rhipicephalinae</taxon>
        <taxon>Dermacentor</taxon>
    </lineage>
</organism>
<evidence type="ECO:0000313" key="1">
    <source>
        <dbReference type="EMBL" id="KAH7945405.1"/>
    </source>
</evidence>